<keyword evidence="5" id="KW-0677">Repeat</keyword>
<gene>
    <name evidence="11" type="ORF">H9900_03420</name>
</gene>
<sequence>MKMKKSIAAALSVLMILCSIPLAAAAESSGYATRGEVLDMLMTAADDYNPGVKESDIMQGDENGLRENDSVTRAEALIMLGRAFGGFPELTGNNLRIAIPKEDFTDIPAWAEAELEPVFNAGLAAGTGDGKFSPDEYVTTEQMQTFIRRVFALCGSNLKDSYYSTVNKTQLDSLTIPEGRTSNGVLSQVSENTLEQTRKIIQDAATGSPEPGSAQEKIKILYNNIMDMDARNAAGYEPIREDLEAVASAGSISDLCSIRIFNDTSNASELLARFSLSIDPMDSTSYIGTFVPATPLLSQQIYNGEDEAGKTAYIKYLKTLLTLCGEADAEAEANAFFEFEKEISQASLSLAEQYDISNTYNIYTLSELKAMFPLFNMDEMFEAAGLKDSSEILVSDAKKLERTAQMFTDDNFENVQNYVKLTLILNCASTLSEDFVEAENTYNNEVLGISGSASDEDTAVSIVSNLLSEYIGQAYAEKYCTDEIVNDVTEIIHEVIDVYKDRIANLDWMSETTKEKALLKLETMVINVGAPDYEDYDFALETAVLKSAEDGGSFFDNIMEIRKANLAYMAKSAGTKIDKTEWITTPHTVNAFYSANFNSINFPIAFLQAPIYDSNASYEENLGAVGMVIGHEITHAFDSSGSQYDENGNAVNWWTDEDAATFAALCDNVVEYYRGLEPAPGITVNPEQTLTENIADLGGMSCITEIGSRREGFDFKKMFESYANLWLSVNTREYMQMKVTSDVHSPDNIRVDRVLQSIDKFYEVYDIAPGDGMYVAPENRAKIW</sequence>
<dbReference type="Proteomes" id="UP000824162">
    <property type="component" value="Unassembled WGS sequence"/>
</dbReference>
<dbReference type="InterPro" id="IPR024079">
    <property type="entry name" value="MetalloPept_cat_dom_sf"/>
</dbReference>
<dbReference type="Gene3D" id="1.10.1380.10">
    <property type="entry name" value="Neutral endopeptidase , domain2"/>
    <property type="match status" value="1"/>
</dbReference>
<keyword evidence="7" id="KW-0862">Zinc</keyword>
<dbReference type="InterPro" id="IPR001119">
    <property type="entry name" value="SLH_dom"/>
</dbReference>
<evidence type="ECO:0000256" key="4">
    <source>
        <dbReference type="ARBA" id="ARBA00022723"/>
    </source>
</evidence>
<feature type="signal peptide" evidence="9">
    <location>
        <begin position="1"/>
        <end position="25"/>
    </location>
</feature>
<keyword evidence="3" id="KW-0645">Protease</keyword>
<evidence type="ECO:0000256" key="3">
    <source>
        <dbReference type="ARBA" id="ARBA00022670"/>
    </source>
</evidence>
<dbReference type="GO" id="GO:0005886">
    <property type="term" value="C:plasma membrane"/>
    <property type="evidence" value="ECO:0007669"/>
    <property type="project" value="TreeGrafter"/>
</dbReference>
<dbReference type="GO" id="GO:0004222">
    <property type="term" value="F:metalloendopeptidase activity"/>
    <property type="evidence" value="ECO:0007669"/>
    <property type="project" value="InterPro"/>
</dbReference>
<dbReference type="PROSITE" id="PS51885">
    <property type="entry name" value="NEPRILYSIN"/>
    <property type="match status" value="1"/>
</dbReference>
<evidence type="ECO:0000256" key="2">
    <source>
        <dbReference type="ARBA" id="ARBA00007357"/>
    </source>
</evidence>
<keyword evidence="9" id="KW-0732">Signal</keyword>
<dbReference type="InterPro" id="IPR000718">
    <property type="entry name" value="Peptidase_M13"/>
</dbReference>
<evidence type="ECO:0000256" key="7">
    <source>
        <dbReference type="ARBA" id="ARBA00022833"/>
    </source>
</evidence>
<feature type="chain" id="PRO_5039571119" evidence="9">
    <location>
        <begin position="26"/>
        <end position="784"/>
    </location>
</feature>
<dbReference type="PROSITE" id="PS51272">
    <property type="entry name" value="SLH"/>
    <property type="match status" value="1"/>
</dbReference>
<evidence type="ECO:0000313" key="12">
    <source>
        <dbReference type="Proteomes" id="UP000824162"/>
    </source>
</evidence>
<dbReference type="Pfam" id="PF01431">
    <property type="entry name" value="Peptidase_M13"/>
    <property type="match status" value="1"/>
</dbReference>
<reference evidence="11" key="2">
    <citation type="submission" date="2021-04" db="EMBL/GenBank/DDBJ databases">
        <authorList>
            <person name="Gilroy R."/>
        </authorList>
    </citation>
    <scope>NUCLEOTIDE SEQUENCE</scope>
    <source>
        <strain evidence="11">5790</strain>
    </source>
</reference>
<evidence type="ECO:0000256" key="9">
    <source>
        <dbReference type="SAM" id="SignalP"/>
    </source>
</evidence>
<dbReference type="Gene3D" id="3.40.390.10">
    <property type="entry name" value="Collagenase (Catalytic Domain)"/>
    <property type="match status" value="1"/>
</dbReference>
<dbReference type="InterPro" id="IPR008753">
    <property type="entry name" value="Peptidase_M13_N"/>
</dbReference>
<keyword evidence="8" id="KW-0482">Metalloprotease</keyword>
<dbReference type="PANTHER" id="PTHR11733">
    <property type="entry name" value="ZINC METALLOPROTEASE FAMILY M13 NEPRILYSIN-RELATED"/>
    <property type="match status" value="1"/>
</dbReference>
<evidence type="ECO:0000259" key="10">
    <source>
        <dbReference type="PROSITE" id="PS51272"/>
    </source>
</evidence>
<reference evidence="11" key="1">
    <citation type="journal article" date="2021" name="PeerJ">
        <title>Extensive microbial diversity within the chicken gut microbiome revealed by metagenomics and culture.</title>
        <authorList>
            <person name="Gilroy R."/>
            <person name="Ravi A."/>
            <person name="Getino M."/>
            <person name="Pursley I."/>
            <person name="Horton D.L."/>
            <person name="Alikhan N.F."/>
            <person name="Baker D."/>
            <person name="Gharbi K."/>
            <person name="Hall N."/>
            <person name="Watson M."/>
            <person name="Adriaenssens E.M."/>
            <person name="Foster-Nyarko E."/>
            <person name="Jarju S."/>
            <person name="Secka A."/>
            <person name="Antonio M."/>
            <person name="Oren A."/>
            <person name="Chaudhuri R.R."/>
            <person name="La Ragione R."/>
            <person name="Hildebrand F."/>
            <person name="Pallen M.J."/>
        </authorList>
    </citation>
    <scope>NUCLEOTIDE SEQUENCE</scope>
    <source>
        <strain evidence="11">5790</strain>
    </source>
</reference>
<dbReference type="InterPro" id="IPR018497">
    <property type="entry name" value="Peptidase_M13_C"/>
</dbReference>
<dbReference type="PANTHER" id="PTHR11733:SF167">
    <property type="entry name" value="FI17812P1-RELATED"/>
    <property type="match status" value="1"/>
</dbReference>
<dbReference type="SUPFAM" id="SSF55486">
    <property type="entry name" value="Metalloproteases ('zincins'), catalytic domain"/>
    <property type="match status" value="1"/>
</dbReference>
<protein>
    <submittedName>
        <fullName evidence="11">S-layer homology domain-containing protein</fullName>
    </submittedName>
</protein>
<dbReference type="InterPro" id="IPR042089">
    <property type="entry name" value="Peptidase_M13_dom_2"/>
</dbReference>
<dbReference type="GO" id="GO:0016485">
    <property type="term" value="P:protein processing"/>
    <property type="evidence" value="ECO:0007669"/>
    <property type="project" value="TreeGrafter"/>
</dbReference>
<comment type="caution">
    <text evidence="11">The sequence shown here is derived from an EMBL/GenBank/DDBJ whole genome shotgun (WGS) entry which is preliminary data.</text>
</comment>
<dbReference type="Pfam" id="PF05649">
    <property type="entry name" value="Peptidase_M13_N"/>
    <property type="match status" value="1"/>
</dbReference>
<accession>A0A9D1PRD9</accession>
<evidence type="ECO:0000256" key="1">
    <source>
        <dbReference type="ARBA" id="ARBA00001947"/>
    </source>
</evidence>
<evidence type="ECO:0000256" key="5">
    <source>
        <dbReference type="ARBA" id="ARBA00022737"/>
    </source>
</evidence>
<keyword evidence="4" id="KW-0479">Metal-binding</keyword>
<dbReference type="AlphaFoldDB" id="A0A9D1PRD9"/>
<dbReference type="CDD" id="cd08662">
    <property type="entry name" value="M13"/>
    <property type="match status" value="1"/>
</dbReference>
<dbReference type="EMBL" id="DXIJ01000066">
    <property type="protein sequence ID" value="HIV85842.1"/>
    <property type="molecule type" value="Genomic_DNA"/>
</dbReference>
<evidence type="ECO:0000256" key="6">
    <source>
        <dbReference type="ARBA" id="ARBA00022801"/>
    </source>
</evidence>
<proteinExistence type="inferred from homology"/>
<feature type="domain" description="SLH" evidence="10">
    <location>
        <begin position="98"/>
        <end position="161"/>
    </location>
</feature>
<comment type="cofactor">
    <cofactor evidence="1">
        <name>Zn(2+)</name>
        <dbReference type="ChEBI" id="CHEBI:29105"/>
    </cofactor>
</comment>
<evidence type="ECO:0000313" key="11">
    <source>
        <dbReference type="EMBL" id="HIV85842.1"/>
    </source>
</evidence>
<comment type="similarity">
    <text evidence="2">Belongs to the peptidase M13 family.</text>
</comment>
<organism evidence="11 12">
    <name type="scientific">Candidatus Monoglobus merdigallinarum</name>
    <dbReference type="NCBI Taxonomy" id="2838698"/>
    <lineage>
        <taxon>Bacteria</taxon>
        <taxon>Bacillati</taxon>
        <taxon>Bacillota</taxon>
        <taxon>Clostridia</taxon>
        <taxon>Monoglobales</taxon>
        <taxon>Monoglobaceae</taxon>
        <taxon>Monoglobus</taxon>
    </lineage>
</organism>
<keyword evidence="6" id="KW-0378">Hydrolase</keyword>
<dbReference type="Pfam" id="PF00395">
    <property type="entry name" value="SLH"/>
    <property type="match status" value="1"/>
</dbReference>
<evidence type="ECO:0000256" key="8">
    <source>
        <dbReference type="ARBA" id="ARBA00023049"/>
    </source>
</evidence>
<dbReference type="GO" id="GO:0046872">
    <property type="term" value="F:metal ion binding"/>
    <property type="evidence" value="ECO:0007669"/>
    <property type="project" value="UniProtKB-KW"/>
</dbReference>
<name>A0A9D1PRD9_9FIRM</name>
<dbReference type="PRINTS" id="PR00786">
    <property type="entry name" value="NEPRILYSIN"/>
</dbReference>